<name>A0ABV4B9P8_9BURK</name>
<accession>A0ABV4B9P8</accession>
<feature type="signal peptide" evidence="1">
    <location>
        <begin position="1"/>
        <end position="23"/>
    </location>
</feature>
<comment type="caution">
    <text evidence="2">The sequence shown here is derived from an EMBL/GenBank/DDBJ whole genome shotgun (WGS) entry which is preliminary data.</text>
</comment>
<gene>
    <name evidence="2" type="ORF">AB7A72_22610</name>
</gene>
<keyword evidence="1" id="KW-0732">Signal</keyword>
<sequence length="229" mass="25157">MRYVLIPALLFSLSACTTIQVQKAPSVEPTIGTDPSIGSTSTATVGSAVLSQYKLWKKSGMQLAEPYSGRIGGAPVDVSQTDYLVKAVADSKEAYCTERMTMRNLLGVAIKPTCFSGLTADGHVTEVMVPADSVWWHKDLPRPIAIRAVEESILRPEAFRNELVFLGSAGKTLRLLYREYSGDFVRPAFSQDVAYDVEALPMEIQFRTARIQVLELPGSSIKYRVLSSF</sequence>
<keyword evidence="3" id="KW-1185">Reference proteome</keyword>
<organism evidence="2 3">
    <name type="scientific">Comamonas sediminis</name>
    <dbReference type="NCBI Taxonomy" id="1783360"/>
    <lineage>
        <taxon>Bacteria</taxon>
        <taxon>Pseudomonadati</taxon>
        <taxon>Pseudomonadota</taxon>
        <taxon>Betaproteobacteria</taxon>
        <taxon>Burkholderiales</taxon>
        <taxon>Comamonadaceae</taxon>
        <taxon>Comamonas</taxon>
    </lineage>
</organism>
<evidence type="ECO:0000313" key="2">
    <source>
        <dbReference type="EMBL" id="MEY2253827.1"/>
    </source>
</evidence>
<dbReference type="RefSeq" id="WP_369461239.1">
    <property type="nucleotide sequence ID" value="NZ_JBGBDC010000012.1"/>
</dbReference>
<evidence type="ECO:0000256" key="1">
    <source>
        <dbReference type="SAM" id="SignalP"/>
    </source>
</evidence>
<reference evidence="2 3" key="1">
    <citation type="journal article" date="2016" name="Int. J. Syst. Evol. Microbiol.">
        <title>Description of Comamonas sediminis sp. nov., isolated from lagoon sediments.</title>
        <authorList>
            <person name="Subhash Y."/>
            <person name="Bang J.J."/>
            <person name="You T.H."/>
            <person name="Lee S.S."/>
        </authorList>
    </citation>
    <scope>NUCLEOTIDE SEQUENCE [LARGE SCALE GENOMIC DNA]</scope>
    <source>
        <strain evidence="2 3">JCM 31169</strain>
    </source>
</reference>
<feature type="chain" id="PRO_5045139698" evidence="1">
    <location>
        <begin position="24"/>
        <end position="229"/>
    </location>
</feature>
<dbReference type="Proteomes" id="UP001562178">
    <property type="component" value="Unassembled WGS sequence"/>
</dbReference>
<protein>
    <submittedName>
        <fullName evidence="2">Uncharacterized protein</fullName>
    </submittedName>
</protein>
<dbReference type="EMBL" id="JBGBDC010000012">
    <property type="protein sequence ID" value="MEY2253827.1"/>
    <property type="molecule type" value="Genomic_DNA"/>
</dbReference>
<proteinExistence type="predicted"/>
<evidence type="ECO:0000313" key="3">
    <source>
        <dbReference type="Proteomes" id="UP001562178"/>
    </source>
</evidence>
<dbReference type="PROSITE" id="PS51257">
    <property type="entry name" value="PROKAR_LIPOPROTEIN"/>
    <property type="match status" value="1"/>
</dbReference>